<accession>A0A858Q661</accession>
<dbReference type="RefSeq" id="WP_169602642.1">
    <property type="nucleotide sequence ID" value="NZ_CP046565.1"/>
</dbReference>
<feature type="transmembrane region" description="Helical" evidence="5">
    <location>
        <begin position="135"/>
        <end position="155"/>
    </location>
</feature>
<dbReference type="GO" id="GO:0008273">
    <property type="term" value="F:calcium, potassium:sodium antiporter activity"/>
    <property type="evidence" value="ECO:0007669"/>
    <property type="project" value="TreeGrafter"/>
</dbReference>
<feature type="transmembrane region" description="Helical" evidence="5">
    <location>
        <begin position="289"/>
        <end position="307"/>
    </location>
</feature>
<feature type="transmembrane region" description="Helical" evidence="5">
    <location>
        <begin position="251"/>
        <end position="269"/>
    </location>
</feature>
<name>A0A858Q661_9GAMM</name>
<dbReference type="InterPro" id="IPR044880">
    <property type="entry name" value="NCX_ion-bd_dom_sf"/>
</dbReference>
<dbReference type="GO" id="GO:0006874">
    <property type="term" value="P:intracellular calcium ion homeostasis"/>
    <property type="evidence" value="ECO:0007669"/>
    <property type="project" value="TreeGrafter"/>
</dbReference>
<evidence type="ECO:0000313" key="8">
    <source>
        <dbReference type="Proteomes" id="UP000503004"/>
    </source>
</evidence>
<proteinExistence type="predicted"/>
<dbReference type="EMBL" id="CP046565">
    <property type="protein sequence ID" value="QJD29352.1"/>
    <property type="molecule type" value="Genomic_DNA"/>
</dbReference>
<sequence>MAAPELLIPWAEFLLCAALIGMAGFRLSRYGDVIAEKTGLSGSWIGLILLATATSLPELITGVSAVTVAAAPDIAAGDVLGSCVFNLAILVALDFLHRHESVYRRASQGHLLSAGFGIILLGLVGINLLLADKDIVPALGWVGLYSPLLGLLYMFSMRAVFLYEREQMASFAEEVTEQYPGIRLRRAVMQYLAAAAVVVGAGAWLPSIGTALAETMGWHKSFVGTLFIAAATSMPELSVTIGAVRIRAVDMAIANLLGSNLFNVCILAVDDLAFLPGPLLSHVSPVHALSAFSAMVMTGIFIVGLLYRANTRLFRTVGWVSIALLLVYLGNAYVLYLHDR</sequence>
<feature type="domain" description="Sodium/calcium exchanger membrane region" evidence="6">
    <location>
        <begin position="10"/>
        <end position="131"/>
    </location>
</feature>
<feature type="transmembrane region" description="Helical" evidence="5">
    <location>
        <begin position="45"/>
        <end position="68"/>
    </location>
</feature>
<keyword evidence="3 5" id="KW-1133">Transmembrane helix</keyword>
<dbReference type="PANTHER" id="PTHR10846">
    <property type="entry name" value="SODIUM/POTASSIUM/CALCIUM EXCHANGER"/>
    <property type="match status" value="1"/>
</dbReference>
<evidence type="ECO:0000256" key="5">
    <source>
        <dbReference type="SAM" id="Phobius"/>
    </source>
</evidence>
<evidence type="ECO:0000256" key="2">
    <source>
        <dbReference type="ARBA" id="ARBA00022692"/>
    </source>
</evidence>
<dbReference type="InterPro" id="IPR004481">
    <property type="entry name" value="K/Na/Ca-exchanger"/>
</dbReference>
<dbReference type="Proteomes" id="UP000503004">
    <property type="component" value="Chromosome"/>
</dbReference>
<evidence type="ECO:0000256" key="1">
    <source>
        <dbReference type="ARBA" id="ARBA00004141"/>
    </source>
</evidence>
<evidence type="ECO:0000313" key="7">
    <source>
        <dbReference type="EMBL" id="QJD29352.1"/>
    </source>
</evidence>
<feature type="domain" description="Sodium/calcium exchanger membrane region" evidence="6">
    <location>
        <begin position="192"/>
        <end position="330"/>
    </location>
</feature>
<feature type="transmembrane region" description="Helical" evidence="5">
    <location>
        <begin position="191"/>
        <end position="209"/>
    </location>
</feature>
<feature type="transmembrane region" description="Helical" evidence="5">
    <location>
        <begin position="319"/>
        <end position="338"/>
    </location>
</feature>
<dbReference type="InterPro" id="IPR004837">
    <property type="entry name" value="NaCa_Exmemb"/>
</dbReference>
<feature type="transmembrane region" description="Helical" evidence="5">
    <location>
        <begin position="221"/>
        <end position="244"/>
    </location>
</feature>
<evidence type="ECO:0000259" key="6">
    <source>
        <dbReference type="Pfam" id="PF01699"/>
    </source>
</evidence>
<organism evidence="7 8">
    <name type="scientific">Methylococcus geothermalis</name>
    <dbReference type="NCBI Taxonomy" id="2681310"/>
    <lineage>
        <taxon>Bacteria</taxon>
        <taxon>Pseudomonadati</taxon>
        <taxon>Pseudomonadota</taxon>
        <taxon>Gammaproteobacteria</taxon>
        <taxon>Methylococcales</taxon>
        <taxon>Methylococcaceae</taxon>
        <taxon>Methylococcus</taxon>
    </lineage>
</organism>
<keyword evidence="4 5" id="KW-0472">Membrane</keyword>
<dbReference type="AlphaFoldDB" id="A0A858Q661"/>
<dbReference type="Gene3D" id="1.20.1420.30">
    <property type="entry name" value="NCX, central ion-binding region"/>
    <property type="match status" value="1"/>
</dbReference>
<dbReference type="GO" id="GO:0005886">
    <property type="term" value="C:plasma membrane"/>
    <property type="evidence" value="ECO:0007669"/>
    <property type="project" value="TreeGrafter"/>
</dbReference>
<keyword evidence="8" id="KW-1185">Reference proteome</keyword>
<evidence type="ECO:0000256" key="3">
    <source>
        <dbReference type="ARBA" id="ARBA00022989"/>
    </source>
</evidence>
<dbReference type="Pfam" id="PF01699">
    <property type="entry name" value="Na_Ca_ex"/>
    <property type="match status" value="2"/>
</dbReference>
<reference evidence="8" key="1">
    <citation type="submission" date="2019-12" db="EMBL/GenBank/DDBJ databases">
        <authorList>
            <person name="Awala S.I."/>
            <person name="Rhee S.K."/>
        </authorList>
    </citation>
    <scope>NUCLEOTIDE SEQUENCE [LARGE SCALE GENOMIC DNA]</scope>
    <source>
        <strain evidence="8">IM1</strain>
    </source>
</reference>
<evidence type="ECO:0000256" key="4">
    <source>
        <dbReference type="ARBA" id="ARBA00023136"/>
    </source>
</evidence>
<keyword evidence="2 5" id="KW-0812">Transmembrane</keyword>
<feature type="transmembrane region" description="Helical" evidence="5">
    <location>
        <begin position="74"/>
        <end position="97"/>
    </location>
</feature>
<feature type="transmembrane region" description="Helical" evidence="5">
    <location>
        <begin position="109"/>
        <end position="129"/>
    </location>
</feature>
<dbReference type="PANTHER" id="PTHR10846:SF8">
    <property type="entry name" value="INNER MEMBRANE PROTEIN YRBG"/>
    <property type="match status" value="1"/>
</dbReference>
<protein>
    <submittedName>
        <fullName evidence="7">Sodium:calcium antiporter</fullName>
    </submittedName>
</protein>
<dbReference type="GO" id="GO:0005262">
    <property type="term" value="F:calcium channel activity"/>
    <property type="evidence" value="ECO:0007669"/>
    <property type="project" value="TreeGrafter"/>
</dbReference>
<dbReference type="KEGG" id="metu:GNH96_04805"/>
<comment type="subcellular location">
    <subcellularLocation>
        <location evidence="1">Membrane</location>
        <topology evidence="1">Multi-pass membrane protein</topology>
    </subcellularLocation>
</comment>
<feature type="transmembrane region" description="Helical" evidence="5">
    <location>
        <begin position="6"/>
        <end position="25"/>
    </location>
</feature>
<gene>
    <name evidence="7" type="ORF">GNH96_04805</name>
</gene>